<dbReference type="Gene3D" id="3.30.300.30">
    <property type="match status" value="1"/>
</dbReference>
<feature type="domain" description="AMP-binding enzyme C-terminal" evidence="4">
    <location>
        <begin position="437"/>
        <end position="511"/>
    </location>
</feature>
<feature type="domain" description="AMP-dependent synthetase/ligase" evidence="3">
    <location>
        <begin position="25"/>
        <end position="386"/>
    </location>
</feature>
<dbReference type="InterPro" id="IPR045851">
    <property type="entry name" value="AMP-bd_C_sf"/>
</dbReference>
<dbReference type="InterPro" id="IPR025110">
    <property type="entry name" value="AMP-bd_C"/>
</dbReference>
<evidence type="ECO:0008006" key="7">
    <source>
        <dbReference type="Google" id="ProtNLM"/>
    </source>
</evidence>
<dbReference type="InterPro" id="IPR000873">
    <property type="entry name" value="AMP-dep_synth/lig_dom"/>
</dbReference>
<dbReference type="Proteomes" id="UP000494206">
    <property type="component" value="Unassembled WGS sequence"/>
</dbReference>
<keyword evidence="2" id="KW-0576">Peroxisome</keyword>
<evidence type="ECO:0000313" key="6">
    <source>
        <dbReference type="Proteomes" id="UP000494206"/>
    </source>
</evidence>
<dbReference type="AlphaFoldDB" id="A0A8S1EE53"/>
<dbReference type="GO" id="GO:0005777">
    <property type="term" value="C:peroxisome"/>
    <property type="evidence" value="ECO:0007669"/>
    <property type="project" value="UniProtKB-SubCell"/>
</dbReference>
<sequence>MVIKSNLPEIKIPVKAFHDFVFDEWHKFKDNIAAIDNDLKEQLTFQQLMDQSKFIAKALLNLGVEKSEVVCLVMDWSPTAIYITLGVSLAGAAFQIVSPKLREWEMQFPVIESETRFIFADEHGIKEISKLMASLNRDHRIICTGGRDNALGFPIISDLSHSASQDCLLPEIDPEFDVVYLPHSSGIHGKRKGILTTHHVMVAKTMVMWNPSEHKEFNEGEITVAMMPLHKQMGLDSVFCSLLSGMTVVTQRNFCVHTLMTCLQKYKVRTIYCSPFMMNMMIFETQNHEYTIENLETIITGADAVTEELHDEFLAKFPSVKMIVQTYGMTEVGLISRTYDSKFVNSCGQLAANLELKIIDILTGTELGPNEKGQIFVKGLAASSPYLNNPEATAEHFIEGWRKTGDIGYYDQNENIHIVDKLKEMIKVFGFQVVPKEIETLLLTHHSVEESAVVAINNEISGERPVAFVVLKEDHTATEEELKDYVNRRVIRYKHLVAVHIVKILPKSPCGTVLRRLLAEAAVLSVAEIGEIEKEMVQSTTKRKRTDSASTIA</sequence>
<comment type="subcellular location">
    <subcellularLocation>
        <location evidence="1">Peroxisome</location>
    </subcellularLocation>
</comment>
<gene>
    <name evidence="5" type="ORF">CBOVIS_LOCUS2231</name>
</gene>
<dbReference type="InterPro" id="IPR042099">
    <property type="entry name" value="ANL_N_sf"/>
</dbReference>
<evidence type="ECO:0000259" key="4">
    <source>
        <dbReference type="Pfam" id="PF13193"/>
    </source>
</evidence>
<accession>A0A8S1EE53</accession>
<organism evidence="5 6">
    <name type="scientific">Caenorhabditis bovis</name>
    <dbReference type="NCBI Taxonomy" id="2654633"/>
    <lineage>
        <taxon>Eukaryota</taxon>
        <taxon>Metazoa</taxon>
        <taxon>Ecdysozoa</taxon>
        <taxon>Nematoda</taxon>
        <taxon>Chromadorea</taxon>
        <taxon>Rhabditida</taxon>
        <taxon>Rhabditina</taxon>
        <taxon>Rhabditomorpha</taxon>
        <taxon>Rhabditoidea</taxon>
        <taxon>Rhabditidae</taxon>
        <taxon>Peloderinae</taxon>
        <taxon>Caenorhabditis</taxon>
    </lineage>
</organism>
<keyword evidence="6" id="KW-1185">Reference proteome</keyword>
<name>A0A8S1EE53_9PELO</name>
<dbReference type="PANTHER" id="PTHR24096">
    <property type="entry name" value="LONG-CHAIN-FATTY-ACID--COA LIGASE"/>
    <property type="match status" value="1"/>
</dbReference>
<protein>
    <recommendedName>
        <fullName evidence="7">AMP-dependent synthetase/ligase domain-containing protein</fullName>
    </recommendedName>
</protein>
<dbReference type="SUPFAM" id="SSF56801">
    <property type="entry name" value="Acetyl-CoA synthetase-like"/>
    <property type="match status" value="1"/>
</dbReference>
<evidence type="ECO:0000256" key="2">
    <source>
        <dbReference type="ARBA" id="ARBA00023140"/>
    </source>
</evidence>
<evidence type="ECO:0000313" key="5">
    <source>
        <dbReference type="EMBL" id="CAB3399034.1"/>
    </source>
</evidence>
<dbReference type="EMBL" id="CADEPM010000001">
    <property type="protein sequence ID" value="CAB3399034.1"/>
    <property type="molecule type" value="Genomic_DNA"/>
</dbReference>
<dbReference type="Pfam" id="PF13193">
    <property type="entry name" value="AMP-binding_C"/>
    <property type="match status" value="1"/>
</dbReference>
<comment type="caution">
    <text evidence="5">The sequence shown here is derived from an EMBL/GenBank/DDBJ whole genome shotgun (WGS) entry which is preliminary data.</text>
</comment>
<evidence type="ECO:0000256" key="1">
    <source>
        <dbReference type="ARBA" id="ARBA00004275"/>
    </source>
</evidence>
<dbReference type="Pfam" id="PF00501">
    <property type="entry name" value="AMP-binding"/>
    <property type="match status" value="1"/>
</dbReference>
<dbReference type="OrthoDB" id="10253869at2759"/>
<evidence type="ECO:0000259" key="3">
    <source>
        <dbReference type="Pfam" id="PF00501"/>
    </source>
</evidence>
<dbReference type="Gene3D" id="3.40.50.12780">
    <property type="entry name" value="N-terminal domain of ligase-like"/>
    <property type="match status" value="1"/>
</dbReference>
<dbReference type="GO" id="GO:0016405">
    <property type="term" value="F:CoA-ligase activity"/>
    <property type="evidence" value="ECO:0007669"/>
    <property type="project" value="TreeGrafter"/>
</dbReference>
<dbReference type="PANTHER" id="PTHR24096:SF381">
    <property type="entry name" value="4-COUMARATE--COA LIGASE 1-LIKE"/>
    <property type="match status" value="1"/>
</dbReference>
<reference evidence="5 6" key="1">
    <citation type="submission" date="2020-04" db="EMBL/GenBank/DDBJ databases">
        <authorList>
            <person name="Laetsch R D."/>
            <person name="Stevens L."/>
            <person name="Kumar S."/>
            <person name="Blaxter L. M."/>
        </authorList>
    </citation>
    <scope>NUCLEOTIDE SEQUENCE [LARGE SCALE GENOMIC DNA]</scope>
</reference>
<proteinExistence type="predicted"/>